<feature type="region of interest" description="Disordered" evidence="1">
    <location>
        <begin position="107"/>
        <end position="126"/>
    </location>
</feature>
<protein>
    <submittedName>
        <fullName evidence="2">Uncharacterized protein</fullName>
    </submittedName>
</protein>
<evidence type="ECO:0000256" key="1">
    <source>
        <dbReference type="SAM" id="MobiDB-lite"/>
    </source>
</evidence>
<evidence type="ECO:0000313" key="3">
    <source>
        <dbReference type="Proteomes" id="UP001552299"/>
    </source>
</evidence>
<reference evidence="2 3" key="1">
    <citation type="journal article" date="2024" name="Plant Biotechnol. J.">
        <title>Dendrobium thyrsiflorum genome and its molecular insights into genes involved in important horticultural traits.</title>
        <authorList>
            <person name="Chen B."/>
            <person name="Wang J.Y."/>
            <person name="Zheng P.J."/>
            <person name="Li K.L."/>
            <person name="Liang Y.M."/>
            <person name="Chen X.F."/>
            <person name="Zhang C."/>
            <person name="Zhao X."/>
            <person name="He X."/>
            <person name="Zhang G.Q."/>
            <person name="Liu Z.J."/>
            <person name="Xu Q."/>
        </authorList>
    </citation>
    <scope>NUCLEOTIDE SEQUENCE [LARGE SCALE GENOMIC DNA]</scope>
    <source>
        <strain evidence="2">GZMU011</strain>
    </source>
</reference>
<gene>
    <name evidence="2" type="ORF">M5K25_001881</name>
</gene>
<feature type="compositionally biased region" description="Basic and acidic residues" evidence="1">
    <location>
        <begin position="117"/>
        <end position="126"/>
    </location>
</feature>
<organism evidence="2 3">
    <name type="scientific">Dendrobium thyrsiflorum</name>
    <name type="common">Pinecone-like raceme dendrobium</name>
    <name type="synonym">Orchid</name>
    <dbReference type="NCBI Taxonomy" id="117978"/>
    <lineage>
        <taxon>Eukaryota</taxon>
        <taxon>Viridiplantae</taxon>
        <taxon>Streptophyta</taxon>
        <taxon>Embryophyta</taxon>
        <taxon>Tracheophyta</taxon>
        <taxon>Spermatophyta</taxon>
        <taxon>Magnoliopsida</taxon>
        <taxon>Liliopsida</taxon>
        <taxon>Asparagales</taxon>
        <taxon>Orchidaceae</taxon>
        <taxon>Epidendroideae</taxon>
        <taxon>Malaxideae</taxon>
        <taxon>Dendrobiinae</taxon>
        <taxon>Dendrobium</taxon>
    </lineage>
</organism>
<dbReference type="Proteomes" id="UP001552299">
    <property type="component" value="Unassembled WGS sequence"/>
</dbReference>
<sequence length="126" mass="14082">MACNRAVHSMVNEGMSTKCDCYGFPEFRDSGTALHKLISTKQLLIPEEMSFKPKMAVVIRPTIFEDLKMGSLSVQVSYLLIPNVKMASGEKPPCKSIIYIFSRRKKLTTGSTGPKPTDQRQSRPNL</sequence>
<comment type="caution">
    <text evidence="2">The sequence shown here is derived from an EMBL/GenBank/DDBJ whole genome shotgun (WGS) entry which is preliminary data.</text>
</comment>
<name>A0ABD0VSY7_DENTH</name>
<dbReference type="AlphaFoldDB" id="A0ABD0VSY7"/>
<evidence type="ECO:0000313" key="2">
    <source>
        <dbReference type="EMBL" id="KAL0927683.1"/>
    </source>
</evidence>
<accession>A0ABD0VSY7</accession>
<keyword evidence="3" id="KW-1185">Reference proteome</keyword>
<dbReference type="EMBL" id="JANQDX010000002">
    <property type="protein sequence ID" value="KAL0927683.1"/>
    <property type="molecule type" value="Genomic_DNA"/>
</dbReference>
<proteinExistence type="predicted"/>